<evidence type="ECO:0000256" key="1">
    <source>
        <dbReference type="SAM" id="Phobius"/>
    </source>
</evidence>
<feature type="transmembrane region" description="Helical" evidence="1">
    <location>
        <begin position="118"/>
        <end position="139"/>
    </location>
</feature>
<keyword evidence="1" id="KW-1133">Transmembrane helix</keyword>
<dbReference type="InterPro" id="IPR052712">
    <property type="entry name" value="Acid_resist_chaperone_HdeD"/>
</dbReference>
<name>A0A498A6H6_9RHOB</name>
<organism evidence="2 3">
    <name type="scientific">Ruegeria conchae</name>
    <dbReference type="NCBI Taxonomy" id="981384"/>
    <lineage>
        <taxon>Bacteria</taxon>
        <taxon>Pseudomonadati</taxon>
        <taxon>Pseudomonadota</taxon>
        <taxon>Alphaproteobacteria</taxon>
        <taxon>Rhodobacterales</taxon>
        <taxon>Roseobacteraceae</taxon>
        <taxon>Ruegeria</taxon>
    </lineage>
</organism>
<dbReference type="GO" id="GO:0005886">
    <property type="term" value="C:plasma membrane"/>
    <property type="evidence" value="ECO:0007669"/>
    <property type="project" value="TreeGrafter"/>
</dbReference>
<evidence type="ECO:0000313" key="2">
    <source>
        <dbReference type="EMBL" id="RLK11356.1"/>
    </source>
</evidence>
<dbReference type="EMBL" id="RCCT01000001">
    <property type="protein sequence ID" value="RLK11356.1"/>
    <property type="molecule type" value="Genomic_DNA"/>
</dbReference>
<keyword evidence="1" id="KW-0812">Transmembrane</keyword>
<keyword evidence="3" id="KW-1185">Reference proteome</keyword>
<protein>
    <submittedName>
        <fullName evidence="2">Uncharacterized membrane protein HdeD (DUF308 family)</fullName>
    </submittedName>
</protein>
<dbReference type="PANTHER" id="PTHR34989">
    <property type="entry name" value="PROTEIN HDED"/>
    <property type="match status" value="1"/>
</dbReference>
<accession>A0A498A6H6</accession>
<feature type="transmembrane region" description="Helical" evidence="1">
    <location>
        <begin position="41"/>
        <end position="63"/>
    </location>
</feature>
<feature type="transmembrane region" description="Helical" evidence="1">
    <location>
        <begin position="176"/>
        <end position="199"/>
    </location>
</feature>
<dbReference type="Proteomes" id="UP000271700">
    <property type="component" value="Unassembled WGS sequence"/>
</dbReference>
<feature type="transmembrane region" description="Helical" evidence="1">
    <location>
        <begin position="94"/>
        <end position="112"/>
    </location>
</feature>
<sequence>MVLKTIMLSEFMTDLPPKDGEILDDSSINARDTLSENLANLWWTFLLRGILAGLIGIAALFWPTSSISVLLRLVGALLILDGALTWLGFGRRGLVGGFGIGAALIGLILLIWPQGVAWLAFTLMGAMALFVAIGSFMALPQMHPQDPERATVRNSGIFALIIGLVLIFWPGSGMVALGWAIAFFALTSAIVMFFLAARFKNAGDRLGMKTVNR</sequence>
<dbReference type="PANTHER" id="PTHR34989:SF1">
    <property type="entry name" value="PROTEIN HDED"/>
    <property type="match status" value="1"/>
</dbReference>
<gene>
    <name evidence="2" type="ORF">CLV75_1357</name>
</gene>
<evidence type="ECO:0000313" key="3">
    <source>
        <dbReference type="Proteomes" id="UP000271700"/>
    </source>
</evidence>
<dbReference type="Pfam" id="PF03729">
    <property type="entry name" value="DUF308"/>
    <property type="match status" value="2"/>
</dbReference>
<feature type="transmembrane region" description="Helical" evidence="1">
    <location>
        <begin position="69"/>
        <end position="87"/>
    </location>
</feature>
<dbReference type="STRING" id="981384.GCA_000192475_01643"/>
<comment type="caution">
    <text evidence="2">The sequence shown here is derived from an EMBL/GenBank/DDBJ whole genome shotgun (WGS) entry which is preliminary data.</text>
</comment>
<feature type="transmembrane region" description="Helical" evidence="1">
    <location>
        <begin position="151"/>
        <end position="170"/>
    </location>
</feature>
<dbReference type="InterPro" id="IPR005325">
    <property type="entry name" value="DUF308_memb"/>
</dbReference>
<dbReference type="AlphaFoldDB" id="A0A498A6H6"/>
<keyword evidence="1" id="KW-0472">Membrane</keyword>
<proteinExistence type="predicted"/>
<reference evidence="2 3" key="1">
    <citation type="submission" date="2018-10" db="EMBL/GenBank/DDBJ databases">
        <title>Genomic Encyclopedia of Archaeal and Bacterial Type Strains, Phase II (KMG-II): from individual species to whole genera.</title>
        <authorList>
            <person name="Goeker M."/>
        </authorList>
    </citation>
    <scope>NUCLEOTIDE SEQUENCE [LARGE SCALE GENOMIC DNA]</scope>
    <source>
        <strain evidence="2 3">DSM 29317</strain>
    </source>
</reference>